<dbReference type="Pfam" id="PF13359">
    <property type="entry name" value="DDE_Tnp_4"/>
    <property type="match status" value="1"/>
</dbReference>
<keyword evidence="7" id="KW-0539">Nucleus</keyword>
<gene>
    <name evidence="10" type="ORF">SEMRO_1585_G284051.1</name>
</gene>
<comment type="similarity">
    <text evidence="3">Belongs to the HARBI1 family.</text>
</comment>
<feature type="domain" description="DDE Tnp4" evidence="9">
    <location>
        <begin position="208"/>
        <end position="370"/>
    </location>
</feature>
<feature type="signal peptide" evidence="8">
    <location>
        <begin position="1"/>
        <end position="20"/>
    </location>
</feature>
<accession>A0A9N8ERL0</accession>
<name>A0A9N8ERL0_9STRA</name>
<organism evidence="10 11">
    <name type="scientific">Seminavis robusta</name>
    <dbReference type="NCBI Taxonomy" id="568900"/>
    <lineage>
        <taxon>Eukaryota</taxon>
        <taxon>Sar</taxon>
        <taxon>Stramenopiles</taxon>
        <taxon>Ochrophyta</taxon>
        <taxon>Bacillariophyta</taxon>
        <taxon>Bacillariophyceae</taxon>
        <taxon>Bacillariophycidae</taxon>
        <taxon>Naviculales</taxon>
        <taxon>Naviculaceae</taxon>
        <taxon>Seminavis</taxon>
    </lineage>
</organism>
<keyword evidence="5" id="KW-0479">Metal-binding</keyword>
<evidence type="ECO:0000256" key="8">
    <source>
        <dbReference type="SAM" id="SignalP"/>
    </source>
</evidence>
<dbReference type="EMBL" id="CAICTM010001583">
    <property type="protein sequence ID" value="CAB9524784.1"/>
    <property type="molecule type" value="Genomic_DNA"/>
</dbReference>
<dbReference type="OrthoDB" id="44748at2759"/>
<comment type="caution">
    <text evidence="10">The sequence shown here is derived from an EMBL/GenBank/DDBJ whole genome shotgun (WGS) entry which is preliminary data.</text>
</comment>
<evidence type="ECO:0000259" key="9">
    <source>
        <dbReference type="Pfam" id="PF13359"/>
    </source>
</evidence>
<dbReference type="PANTHER" id="PTHR22930:SF85">
    <property type="entry name" value="GH03217P-RELATED"/>
    <property type="match status" value="1"/>
</dbReference>
<dbReference type="AlphaFoldDB" id="A0A9N8ERL0"/>
<dbReference type="Proteomes" id="UP001153069">
    <property type="component" value="Unassembled WGS sequence"/>
</dbReference>
<proteinExistence type="inferred from homology"/>
<dbReference type="GO" id="GO:0046872">
    <property type="term" value="F:metal ion binding"/>
    <property type="evidence" value="ECO:0007669"/>
    <property type="project" value="UniProtKB-KW"/>
</dbReference>
<dbReference type="GO" id="GO:0004518">
    <property type="term" value="F:nuclease activity"/>
    <property type="evidence" value="ECO:0007669"/>
    <property type="project" value="UniProtKB-KW"/>
</dbReference>
<dbReference type="GO" id="GO:0016787">
    <property type="term" value="F:hydrolase activity"/>
    <property type="evidence" value="ECO:0007669"/>
    <property type="project" value="UniProtKB-KW"/>
</dbReference>
<dbReference type="PANTHER" id="PTHR22930">
    <property type="match status" value="1"/>
</dbReference>
<evidence type="ECO:0000256" key="6">
    <source>
        <dbReference type="ARBA" id="ARBA00022801"/>
    </source>
</evidence>
<evidence type="ECO:0000256" key="1">
    <source>
        <dbReference type="ARBA" id="ARBA00001968"/>
    </source>
</evidence>
<sequence>MFICTFLLLVWLLLLPLVAATRSHPLEGYLNFAQATLSLLTFADPAVFGEKTDNRCGGKPHCHRKRKFVNDIFNELGPHYVRRAYRMEPAFFWKLVRWLKPYMEGPTVPCGERLKNWKNGAKNGLIPMPSRVSAALRWFAGGAAYDIAGVHGIGHTDVYRSVWKVVDAVNKCPKLDFSYPSSHEEQQIIADGFHKVSRGVFHCCAGAVDGILIWTEKPSEKSCKNAECGPKKFFCGRKKKFGLNMQATCDAHRRFLDINVSHPGSTSDYLAWISCKLHHQIEKPGFMKEGLCIFGDNAYVNTPTMATPYKAVGSGPKDAYNYYHSNVRITIECAFGMLVRRWGILLRAFPSSVTIAKVTAVVRCLCRLHNFCVNERLERKAAATISQVDSPGEELTLDMAERLASDDMNIVVGEGGMLLEGAGEEYRPEPLLHGGEHFDDISYWSRVSRKRKSG</sequence>
<keyword evidence="4" id="KW-0540">Nuclease</keyword>
<keyword evidence="11" id="KW-1185">Reference proteome</keyword>
<evidence type="ECO:0000256" key="7">
    <source>
        <dbReference type="ARBA" id="ARBA00023242"/>
    </source>
</evidence>
<dbReference type="GO" id="GO:0005634">
    <property type="term" value="C:nucleus"/>
    <property type="evidence" value="ECO:0007669"/>
    <property type="project" value="UniProtKB-SubCell"/>
</dbReference>
<reference evidence="10" key="1">
    <citation type="submission" date="2020-06" db="EMBL/GenBank/DDBJ databases">
        <authorList>
            <consortium name="Plant Systems Biology data submission"/>
        </authorList>
    </citation>
    <scope>NUCLEOTIDE SEQUENCE</scope>
    <source>
        <strain evidence="10">D6</strain>
    </source>
</reference>
<keyword evidence="6" id="KW-0378">Hydrolase</keyword>
<feature type="chain" id="PRO_5040189149" description="DDE Tnp4 domain-containing protein" evidence="8">
    <location>
        <begin position="21"/>
        <end position="454"/>
    </location>
</feature>
<evidence type="ECO:0000313" key="11">
    <source>
        <dbReference type="Proteomes" id="UP001153069"/>
    </source>
</evidence>
<comment type="subcellular location">
    <subcellularLocation>
        <location evidence="2">Nucleus</location>
    </subcellularLocation>
</comment>
<evidence type="ECO:0000256" key="3">
    <source>
        <dbReference type="ARBA" id="ARBA00006958"/>
    </source>
</evidence>
<evidence type="ECO:0000313" key="10">
    <source>
        <dbReference type="EMBL" id="CAB9524784.1"/>
    </source>
</evidence>
<keyword evidence="8" id="KW-0732">Signal</keyword>
<dbReference type="InterPro" id="IPR045249">
    <property type="entry name" value="HARBI1-like"/>
</dbReference>
<evidence type="ECO:0000256" key="2">
    <source>
        <dbReference type="ARBA" id="ARBA00004123"/>
    </source>
</evidence>
<evidence type="ECO:0000256" key="4">
    <source>
        <dbReference type="ARBA" id="ARBA00022722"/>
    </source>
</evidence>
<evidence type="ECO:0000256" key="5">
    <source>
        <dbReference type="ARBA" id="ARBA00022723"/>
    </source>
</evidence>
<protein>
    <recommendedName>
        <fullName evidence="9">DDE Tnp4 domain-containing protein</fullName>
    </recommendedName>
</protein>
<dbReference type="InterPro" id="IPR027806">
    <property type="entry name" value="HARBI1_dom"/>
</dbReference>
<comment type="cofactor">
    <cofactor evidence="1">
        <name>a divalent metal cation</name>
        <dbReference type="ChEBI" id="CHEBI:60240"/>
    </cofactor>
</comment>